<dbReference type="InterPro" id="IPR005119">
    <property type="entry name" value="LysR_subst-bd"/>
</dbReference>
<dbReference type="InterPro" id="IPR058163">
    <property type="entry name" value="LysR-type_TF_proteobact-type"/>
</dbReference>
<keyword evidence="4" id="KW-0804">Transcription</keyword>
<dbReference type="PANTHER" id="PTHR30537">
    <property type="entry name" value="HTH-TYPE TRANSCRIPTIONAL REGULATOR"/>
    <property type="match status" value="1"/>
</dbReference>
<dbReference type="PROSITE" id="PS50931">
    <property type="entry name" value="HTH_LYSR"/>
    <property type="match status" value="1"/>
</dbReference>
<evidence type="ECO:0000313" key="7">
    <source>
        <dbReference type="Proteomes" id="UP000182827"/>
    </source>
</evidence>
<dbReference type="InterPro" id="IPR000847">
    <property type="entry name" value="LysR_HTH_N"/>
</dbReference>
<dbReference type="EMBL" id="FOZU01000010">
    <property type="protein sequence ID" value="SFS86800.1"/>
    <property type="molecule type" value="Genomic_DNA"/>
</dbReference>
<dbReference type="SUPFAM" id="SSF53850">
    <property type="entry name" value="Periplasmic binding protein-like II"/>
    <property type="match status" value="1"/>
</dbReference>
<keyword evidence="2" id="KW-0805">Transcription regulation</keyword>
<gene>
    <name evidence="6" type="ORF">SAMN05444586_101079</name>
</gene>
<evidence type="ECO:0000313" key="6">
    <source>
        <dbReference type="EMBL" id="SFS86800.1"/>
    </source>
</evidence>
<protein>
    <submittedName>
        <fullName evidence="6">DNA-binding transcriptional regulator, LysR family</fullName>
    </submittedName>
</protein>
<organism evidence="6 7">
    <name type="scientific">Acinetobacter bohemicus</name>
    <dbReference type="NCBI Taxonomy" id="1435036"/>
    <lineage>
        <taxon>Bacteria</taxon>
        <taxon>Pseudomonadati</taxon>
        <taxon>Pseudomonadota</taxon>
        <taxon>Gammaproteobacteria</taxon>
        <taxon>Moraxellales</taxon>
        <taxon>Moraxellaceae</taxon>
        <taxon>Acinetobacter</taxon>
    </lineage>
</organism>
<keyword evidence="7" id="KW-1185">Reference proteome</keyword>
<dbReference type="Pfam" id="PF00126">
    <property type="entry name" value="HTH_1"/>
    <property type="match status" value="1"/>
</dbReference>
<dbReference type="InterPro" id="IPR036388">
    <property type="entry name" value="WH-like_DNA-bd_sf"/>
</dbReference>
<dbReference type="InterPro" id="IPR036390">
    <property type="entry name" value="WH_DNA-bd_sf"/>
</dbReference>
<dbReference type="Gene3D" id="3.40.190.10">
    <property type="entry name" value="Periplasmic binding protein-like II"/>
    <property type="match status" value="2"/>
</dbReference>
<proteinExistence type="inferred from homology"/>
<dbReference type="GO" id="GO:0043565">
    <property type="term" value="F:sequence-specific DNA binding"/>
    <property type="evidence" value="ECO:0007669"/>
    <property type="project" value="TreeGrafter"/>
</dbReference>
<dbReference type="SUPFAM" id="SSF46785">
    <property type="entry name" value="Winged helix' DNA-binding domain"/>
    <property type="match status" value="1"/>
</dbReference>
<evidence type="ECO:0000256" key="1">
    <source>
        <dbReference type="ARBA" id="ARBA00009437"/>
    </source>
</evidence>
<sequence>MLDSIFRFLRWGYFDDFIVAKKCANLQNIIDEKSINGWKMKSTIEELHAFVTIVDSGSIVMAAERLAQTTSGVSRALQRLENKLHVTLLERTTRKLKLTQEGQLFLDRARKILNDLTEAEDALLKSDTDTAGLIRVDSATPFVLHVIVPLMREFMQLYPKIEIELNSNDQIIDLLEHKTDVAIRFGQLNDSSLHARLLCKSRLYIVASPEYLAHHGYPKRPSDILKHAQIGFSKVNHLNTWPIRVDGEQLTVQPKIKASNGETVRQMALDGLGITCLSAFLVQQDLQQNRLVALFEDQIEQYEQSIHAVYYQQEHLPKRVRLFIEFLVQKLSIYPSFSVAAALN</sequence>
<dbReference type="GO" id="GO:0003700">
    <property type="term" value="F:DNA-binding transcription factor activity"/>
    <property type="evidence" value="ECO:0007669"/>
    <property type="project" value="InterPro"/>
</dbReference>
<name>A0A1I6TCA1_9GAMM</name>
<dbReference type="AlphaFoldDB" id="A0A1I6TCA1"/>
<dbReference type="FunFam" id="1.10.10.10:FF:000001">
    <property type="entry name" value="LysR family transcriptional regulator"/>
    <property type="match status" value="1"/>
</dbReference>
<dbReference type="Pfam" id="PF03466">
    <property type="entry name" value="LysR_substrate"/>
    <property type="match status" value="1"/>
</dbReference>
<accession>A0A1I6TCA1</accession>
<keyword evidence="3 6" id="KW-0238">DNA-binding</keyword>
<evidence type="ECO:0000256" key="3">
    <source>
        <dbReference type="ARBA" id="ARBA00023125"/>
    </source>
</evidence>
<evidence type="ECO:0000256" key="4">
    <source>
        <dbReference type="ARBA" id="ARBA00023163"/>
    </source>
</evidence>
<evidence type="ECO:0000259" key="5">
    <source>
        <dbReference type="PROSITE" id="PS50931"/>
    </source>
</evidence>
<comment type="similarity">
    <text evidence="1">Belongs to the LysR transcriptional regulatory family.</text>
</comment>
<dbReference type="PANTHER" id="PTHR30537:SF20">
    <property type="entry name" value="TRANSCRIPTIONAL REGULATORY PROTEIN"/>
    <property type="match status" value="1"/>
</dbReference>
<reference evidence="7" key="1">
    <citation type="submission" date="2016-10" db="EMBL/GenBank/DDBJ databases">
        <authorList>
            <person name="Varghese N."/>
            <person name="Submissions S."/>
        </authorList>
    </citation>
    <scope>NUCLEOTIDE SEQUENCE [LARGE SCALE GENOMIC DNA]</scope>
    <source>
        <strain evidence="7">ANC 5076</strain>
    </source>
</reference>
<dbReference type="Proteomes" id="UP000182827">
    <property type="component" value="Unassembled WGS sequence"/>
</dbReference>
<dbReference type="GO" id="GO:0006351">
    <property type="term" value="P:DNA-templated transcription"/>
    <property type="evidence" value="ECO:0007669"/>
    <property type="project" value="TreeGrafter"/>
</dbReference>
<evidence type="ECO:0000256" key="2">
    <source>
        <dbReference type="ARBA" id="ARBA00023015"/>
    </source>
</evidence>
<feature type="domain" description="HTH lysR-type" evidence="5">
    <location>
        <begin position="43"/>
        <end position="99"/>
    </location>
</feature>
<dbReference type="Gene3D" id="1.10.10.10">
    <property type="entry name" value="Winged helix-like DNA-binding domain superfamily/Winged helix DNA-binding domain"/>
    <property type="match status" value="1"/>
</dbReference>